<proteinExistence type="predicted"/>
<accession>A0A5C5VT51</accession>
<organism evidence="2 3">
    <name type="scientific">Thalassoglobus neptunius</name>
    <dbReference type="NCBI Taxonomy" id="1938619"/>
    <lineage>
        <taxon>Bacteria</taxon>
        <taxon>Pseudomonadati</taxon>
        <taxon>Planctomycetota</taxon>
        <taxon>Planctomycetia</taxon>
        <taxon>Planctomycetales</taxon>
        <taxon>Planctomycetaceae</taxon>
        <taxon>Thalassoglobus</taxon>
    </lineage>
</organism>
<dbReference type="Proteomes" id="UP000317243">
    <property type="component" value="Unassembled WGS sequence"/>
</dbReference>
<evidence type="ECO:0000256" key="1">
    <source>
        <dbReference type="SAM" id="MobiDB-lite"/>
    </source>
</evidence>
<comment type="caution">
    <text evidence="2">The sequence shown here is derived from an EMBL/GenBank/DDBJ whole genome shotgun (WGS) entry which is preliminary data.</text>
</comment>
<dbReference type="AlphaFoldDB" id="A0A5C5VT51"/>
<evidence type="ECO:0000313" key="2">
    <source>
        <dbReference type="EMBL" id="TWT41470.1"/>
    </source>
</evidence>
<evidence type="ECO:0000313" key="3">
    <source>
        <dbReference type="Proteomes" id="UP000317243"/>
    </source>
</evidence>
<reference evidence="2 3" key="1">
    <citation type="submission" date="2019-02" db="EMBL/GenBank/DDBJ databases">
        <title>Deep-cultivation of Planctomycetes and their phenomic and genomic characterization uncovers novel biology.</title>
        <authorList>
            <person name="Wiegand S."/>
            <person name="Jogler M."/>
            <person name="Boedeker C."/>
            <person name="Pinto D."/>
            <person name="Vollmers J."/>
            <person name="Rivas-Marin E."/>
            <person name="Kohn T."/>
            <person name="Peeters S.H."/>
            <person name="Heuer A."/>
            <person name="Rast P."/>
            <person name="Oberbeckmann S."/>
            <person name="Bunk B."/>
            <person name="Jeske O."/>
            <person name="Meyerdierks A."/>
            <person name="Storesund J.E."/>
            <person name="Kallscheuer N."/>
            <person name="Luecker S."/>
            <person name="Lage O.M."/>
            <person name="Pohl T."/>
            <person name="Merkel B.J."/>
            <person name="Hornburger P."/>
            <person name="Mueller R.-W."/>
            <person name="Bruemmer F."/>
            <person name="Labrenz M."/>
            <person name="Spormann A.M."/>
            <person name="Op Den Camp H."/>
            <person name="Overmann J."/>
            <person name="Amann R."/>
            <person name="Jetten M.S.M."/>
            <person name="Mascher T."/>
            <person name="Medema M.H."/>
            <person name="Devos D.P."/>
            <person name="Kaster A.-K."/>
            <person name="Ovreas L."/>
            <person name="Rohde M."/>
            <person name="Galperin M.Y."/>
            <person name="Jogler C."/>
        </authorList>
    </citation>
    <scope>NUCLEOTIDE SEQUENCE [LARGE SCALE GENOMIC DNA]</scope>
    <source>
        <strain evidence="2 3">KOR42</strain>
    </source>
</reference>
<protein>
    <submittedName>
        <fullName evidence="2">Uncharacterized protein</fullName>
    </submittedName>
</protein>
<gene>
    <name evidence="2" type="ORF">KOR42_48230</name>
</gene>
<keyword evidence="3" id="KW-1185">Reference proteome</keyword>
<name>A0A5C5VT51_9PLAN</name>
<dbReference type="EMBL" id="SIHI01000045">
    <property type="protein sequence ID" value="TWT41470.1"/>
    <property type="molecule type" value="Genomic_DNA"/>
</dbReference>
<feature type="region of interest" description="Disordered" evidence="1">
    <location>
        <begin position="79"/>
        <end position="105"/>
    </location>
</feature>
<feature type="compositionally biased region" description="Basic and acidic residues" evidence="1">
    <location>
        <begin position="92"/>
        <end position="101"/>
    </location>
</feature>
<sequence>MFNGLLRLCNLAAVSVHPTMLAISLAWWRRNRENTTNDLVLREWANLRRHASFPKWEQCLVADQRNFCRQFFLRSRSVPHPPQPVTPPRVVLGRDHPRTESPETVGDSFLRSDRAFLSDHGFAAHATPETSIPSGEPRTLLLRRNLMAA</sequence>